<dbReference type="OrthoDB" id="6258237at2759"/>
<evidence type="ECO:0000256" key="2">
    <source>
        <dbReference type="ARBA" id="ARBA00011815"/>
    </source>
</evidence>
<feature type="transmembrane region" description="Helical" evidence="12">
    <location>
        <begin position="65"/>
        <end position="88"/>
    </location>
</feature>
<evidence type="ECO:0000256" key="5">
    <source>
        <dbReference type="ARBA" id="ARBA00022989"/>
    </source>
</evidence>
<feature type="transmembrane region" description="Helical" evidence="12">
    <location>
        <begin position="38"/>
        <end position="59"/>
    </location>
</feature>
<comment type="subcellular location">
    <subcellularLocation>
        <location evidence="1">Apical cell membrane</location>
        <topology evidence="1">Multi-pass membrane protein</topology>
    </subcellularLocation>
    <subcellularLocation>
        <location evidence="8">Myelin membrane</location>
        <topology evidence="8">Multi-pass membrane protein</topology>
    </subcellularLocation>
</comment>
<dbReference type="GeneID" id="107576747"/>
<feature type="domain" description="MARVEL" evidence="13">
    <location>
        <begin position="31"/>
        <end position="162"/>
    </location>
</feature>
<evidence type="ECO:0000259" key="13">
    <source>
        <dbReference type="PROSITE" id="PS51225"/>
    </source>
</evidence>
<dbReference type="GO" id="GO:0042552">
    <property type="term" value="P:myelination"/>
    <property type="evidence" value="ECO:0007669"/>
    <property type="project" value="TreeGrafter"/>
</dbReference>
<dbReference type="FunCoup" id="A0A672L703">
    <property type="interactions" value="764"/>
</dbReference>
<dbReference type="PANTHER" id="PTHR22776">
    <property type="entry name" value="MARVEL-CONTAINING POTENTIAL LIPID RAFT-ASSOCIATED PROTEIN"/>
    <property type="match status" value="1"/>
</dbReference>
<organism evidence="14 15">
    <name type="scientific">Sinocyclocheilus grahami</name>
    <name type="common">Dianchi golden-line fish</name>
    <name type="synonym">Barbus grahami</name>
    <dbReference type="NCBI Taxonomy" id="75366"/>
    <lineage>
        <taxon>Eukaryota</taxon>
        <taxon>Metazoa</taxon>
        <taxon>Chordata</taxon>
        <taxon>Craniata</taxon>
        <taxon>Vertebrata</taxon>
        <taxon>Euteleostomi</taxon>
        <taxon>Actinopterygii</taxon>
        <taxon>Neopterygii</taxon>
        <taxon>Teleostei</taxon>
        <taxon>Ostariophysi</taxon>
        <taxon>Cypriniformes</taxon>
        <taxon>Cyprinidae</taxon>
        <taxon>Cyprininae</taxon>
        <taxon>Sinocyclocheilus</taxon>
    </lineage>
</organism>
<evidence type="ECO:0000256" key="3">
    <source>
        <dbReference type="ARBA" id="ARBA00022475"/>
    </source>
</evidence>
<dbReference type="PROSITE" id="PS51225">
    <property type="entry name" value="MARVEL"/>
    <property type="match status" value="1"/>
</dbReference>
<evidence type="ECO:0000256" key="4">
    <source>
        <dbReference type="ARBA" id="ARBA00022692"/>
    </source>
</evidence>
<dbReference type="RefSeq" id="XP_016118366.1">
    <property type="nucleotide sequence ID" value="XM_016262880.1"/>
</dbReference>
<keyword evidence="3" id="KW-1003">Cell membrane</keyword>
<dbReference type="GO" id="GO:0019911">
    <property type="term" value="F:structural constituent of myelin sheath"/>
    <property type="evidence" value="ECO:0007669"/>
    <property type="project" value="TreeGrafter"/>
</dbReference>
<dbReference type="Pfam" id="PF01284">
    <property type="entry name" value="MARVEL"/>
    <property type="match status" value="1"/>
</dbReference>
<reference evidence="14" key="1">
    <citation type="submission" date="2025-08" db="UniProtKB">
        <authorList>
            <consortium name="Ensembl"/>
        </authorList>
    </citation>
    <scope>IDENTIFICATION</scope>
</reference>
<evidence type="ECO:0000256" key="1">
    <source>
        <dbReference type="ARBA" id="ARBA00004424"/>
    </source>
</evidence>
<keyword evidence="5 12" id="KW-1133">Transmembrane helix</keyword>
<dbReference type="InterPro" id="IPR013295">
    <property type="entry name" value="MAL"/>
</dbReference>
<evidence type="ECO:0000256" key="10">
    <source>
        <dbReference type="ARBA" id="ARBA00050050"/>
    </source>
</evidence>
<dbReference type="AlphaFoldDB" id="A0A672L703"/>
<dbReference type="Proteomes" id="UP000472262">
    <property type="component" value="Unassembled WGS sequence"/>
</dbReference>
<dbReference type="PANTHER" id="PTHR22776:SF9">
    <property type="entry name" value="PLASMOLIPIN"/>
    <property type="match status" value="1"/>
</dbReference>
<dbReference type="OMA" id="MYATAFI"/>
<evidence type="ECO:0000313" key="14">
    <source>
        <dbReference type="Ensembl" id="ENSSGRP00000018130.1"/>
    </source>
</evidence>
<feature type="transmembrane region" description="Helical" evidence="12">
    <location>
        <begin position="132"/>
        <end position="152"/>
    </location>
</feature>
<proteinExistence type="inferred from homology"/>
<feature type="transmembrane region" description="Helical" evidence="12">
    <location>
        <begin position="100"/>
        <end position="120"/>
    </location>
</feature>
<evidence type="ECO:0000256" key="9">
    <source>
        <dbReference type="ARBA" id="ARBA00050024"/>
    </source>
</evidence>
<gene>
    <name evidence="14" type="primary">LOC107576747</name>
</gene>
<evidence type="ECO:0000313" key="15">
    <source>
        <dbReference type="Proteomes" id="UP000472262"/>
    </source>
</evidence>
<accession>A0A672L703</accession>
<evidence type="ECO:0000256" key="7">
    <source>
        <dbReference type="ARBA" id="ARBA00034721"/>
    </source>
</evidence>
<keyword evidence="6 11" id="KW-0472">Membrane</keyword>
<evidence type="ECO:0000256" key="6">
    <source>
        <dbReference type="ARBA" id="ARBA00023136"/>
    </source>
</evidence>
<dbReference type="InParanoid" id="A0A672L703"/>
<name>A0A672L703_SINGR</name>
<dbReference type="InterPro" id="IPR050578">
    <property type="entry name" value="MARVEL-CKLF_proteins"/>
</dbReference>
<evidence type="ECO:0000256" key="12">
    <source>
        <dbReference type="SAM" id="Phobius"/>
    </source>
</evidence>
<evidence type="ECO:0000256" key="11">
    <source>
        <dbReference type="PROSITE-ProRule" id="PRU00581"/>
    </source>
</evidence>
<dbReference type="KEGG" id="sgh:107576747"/>
<comment type="subunit">
    <text evidence="2">Forms oligomers.</text>
</comment>
<dbReference type="GO" id="GO:0016324">
    <property type="term" value="C:apical plasma membrane"/>
    <property type="evidence" value="ECO:0007669"/>
    <property type="project" value="UniProtKB-SubCell"/>
</dbReference>
<keyword evidence="4 11" id="KW-0812">Transmembrane</keyword>
<comment type="similarity">
    <text evidence="7">Belongs to the MAL family.</text>
</comment>
<dbReference type="GO" id="GO:0043209">
    <property type="term" value="C:myelin sheath"/>
    <property type="evidence" value="ECO:0007669"/>
    <property type="project" value="UniProtKB-SubCell"/>
</dbReference>
<protein>
    <recommendedName>
        <fullName evidence="9">Plasmolipin</fullName>
    </recommendedName>
    <alternativeName>
        <fullName evidence="10">Plasma membrane proteolipid</fullName>
    </alternativeName>
</protein>
<evidence type="ECO:0000256" key="8">
    <source>
        <dbReference type="ARBA" id="ARBA00049979"/>
    </source>
</evidence>
<sequence>MADFPGKVSTQTSSNEPQRNYEVPAMVDMDFIKSVPGILLFTEIIVGLLVWALIASTSYTSIPAYGWVMFVSVTLWLLSIALFVVLLLRFYQSLPSVPWPLVLMVFYVVAAVLYITAFLADAVSVPPQWYLWHGHLGASAFFAIVVTLLYGASSYFAYLDWRGEGQNAAGSTVPV</sequence>
<dbReference type="PRINTS" id="PR01884">
    <property type="entry name" value="MALPROTEIN"/>
</dbReference>
<keyword evidence="15" id="KW-1185">Reference proteome</keyword>
<dbReference type="Ensembl" id="ENSSGRT00000019590.1">
    <property type="protein sequence ID" value="ENSSGRP00000018130.1"/>
    <property type="gene ID" value="ENSSGRG00000010993.1"/>
</dbReference>
<reference evidence="14" key="2">
    <citation type="submission" date="2025-09" db="UniProtKB">
        <authorList>
            <consortium name="Ensembl"/>
        </authorList>
    </citation>
    <scope>IDENTIFICATION</scope>
</reference>
<dbReference type="InterPro" id="IPR008253">
    <property type="entry name" value="Marvel"/>
</dbReference>